<dbReference type="SUPFAM" id="SSF89796">
    <property type="entry name" value="CoA-transferase family III (CaiB/BaiF)"/>
    <property type="match status" value="1"/>
</dbReference>
<comment type="caution">
    <text evidence="2">The sequence shown here is derived from an EMBL/GenBank/DDBJ whole genome shotgun (WGS) entry which is preliminary data.</text>
</comment>
<keyword evidence="1" id="KW-0808">Transferase</keyword>
<dbReference type="EMBL" id="JAEDAM010000072">
    <property type="protein sequence ID" value="MBS8122324.1"/>
    <property type="molecule type" value="Genomic_DNA"/>
</dbReference>
<name>A0ABS5QMM7_9BACT</name>
<evidence type="ECO:0000313" key="2">
    <source>
        <dbReference type="EMBL" id="MBS8122324.1"/>
    </source>
</evidence>
<proteinExistence type="predicted"/>
<accession>A0ABS5QMM7</accession>
<dbReference type="InterPro" id="IPR044855">
    <property type="entry name" value="CoA-Trfase_III_dom3_sf"/>
</dbReference>
<evidence type="ECO:0000313" key="3">
    <source>
        <dbReference type="Proteomes" id="UP000680365"/>
    </source>
</evidence>
<dbReference type="Gene3D" id="3.30.1540.10">
    <property type="entry name" value="formyl-coa transferase, domain 3"/>
    <property type="match status" value="1"/>
</dbReference>
<protein>
    <submittedName>
        <fullName evidence="2">Carnitine dehydratase</fullName>
    </submittedName>
</protein>
<dbReference type="Proteomes" id="UP000680365">
    <property type="component" value="Unassembled WGS sequence"/>
</dbReference>
<dbReference type="Pfam" id="PF02515">
    <property type="entry name" value="CoA_transf_3"/>
    <property type="match status" value="1"/>
</dbReference>
<reference evidence="2 3" key="1">
    <citation type="journal article" date="2021" name="Nat. Commun.">
        <title>Reductive evolution and unique predatory mode in the CPR bacterium Vampirococcus lugosii.</title>
        <authorList>
            <person name="Moreira D."/>
            <person name="Zivanovic Y."/>
            <person name="Lopez-Archilla A.I."/>
            <person name="Iniesto M."/>
            <person name="Lopez-Garcia P."/>
        </authorList>
    </citation>
    <scope>NUCLEOTIDE SEQUENCE [LARGE SCALE GENOMIC DNA]</scope>
    <source>
        <strain evidence="2">Chiprana</strain>
    </source>
</reference>
<dbReference type="InterPro" id="IPR023606">
    <property type="entry name" value="CoA-Trfase_III_dom_1_sf"/>
</dbReference>
<dbReference type="PANTHER" id="PTHR48207:SF3">
    <property type="entry name" value="SUCCINATE--HYDROXYMETHYLGLUTARATE COA-TRANSFERASE"/>
    <property type="match status" value="1"/>
</dbReference>
<dbReference type="InterPro" id="IPR050483">
    <property type="entry name" value="CoA-transferase_III_domain"/>
</dbReference>
<sequence length="370" mass="41887">MSNIFKGLKIIDCTKVFSGPFASRYFADYGAEVIKIESLENYDESRNFTPLKNGKSGYFEILNRGKKSITLNLKDKSDLNIFYDLVKESDIFLENFSPKIKEKLKIDYKILSNINPKLIYGSLNGCGENIDKKAYDVIIQAESGLASLNGETKSMKNATAIIDTFSGLSISLAITSLLYKREITGKGDFVNIPMIASGIQLLEQNLIETSIKINNPDLTGNHDNAIFPFGFFKVKNGEIAIAIGNDNLWQIFTKNIAPELFGKFNSNQERLDNKDYLIDIIEKIFTSYTKENLSKILDNLGIPNGKINTMQDLLNDEVLYKNNFIKKIHHKELGEIVVPYEFIKYKSYSIEEPKKAPSLGENNQDYNIKK</sequence>
<dbReference type="InterPro" id="IPR003673">
    <property type="entry name" value="CoA-Trfase_fam_III"/>
</dbReference>
<gene>
    <name evidence="2" type="ORF">VAMP_296n28</name>
</gene>
<dbReference type="RefSeq" id="WP_213349767.1">
    <property type="nucleotide sequence ID" value="NZ_JAEDAM010000072.1"/>
</dbReference>
<organism evidence="2 3">
    <name type="scientific">Candidatus Vampirococcus lugosii</name>
    <dbReference type="NCBI Taxonomy" id="2789015"/>
    <lineage>
        <taxon>Bacteria</taxon>
        <taxon>Candidatus Absconditibacteriota</taxon>
        <taxon>Vampirococcus</taxon>
    </lineage>
</organism>
<evidence type="ECO:0000256" key="1">
    <source>
        <dbReference type="ARBA" id="ARBA00022679"/>
    </source>
</evidence>
<dbReference type="Gene3D" id="3.40.50.10540">
    <property type="entry name" value="Crotonobetainyl-coa:carnitine coa-transferase, domain 1"/>
    <property type="match status" value="1"/>
</dbReference>
<dbReference type="PANTHER" id="PTHR48207">
    <property type="entry name" value="SUCCINATE--HYDROXYMETHYLGLUTARATE COA-TRANSFERASE"/>
    <property type="match status" value="1"/>
</dbReference>
<keyword evidence="3" id="KW-1185">Reference proteome</keyword>